<proteinExistence type="inferred from homology"/>
<keyword evidence="5" id="KW-0479">Metal-binding</keyword>
<evidence type="ECO:0000256" key="6">
    <source>
        <dbReference type="ARBA" id="ARBA00022741"/>
    </source>
</evidence>
<gene>
    <name evidence="10" type="ORF">KUTeg_015405</name>
</gene>
<evidence type="ECO:0000256" key="7">
    <source>
        <dbReference type="ARBA" id="ARBA00022840"/>
    </source>
</evidence>
<keyword evidence="3" id="KW-0808">Transferase</keyword>
<evidence type="ECO:0000256" key="1">
    <source>
        <dbReference type="ARBA" id="ARBA00001946"/>
    </source>
</evidence>
<dbReference type="Proteomes" id="UP001217089">
    <property type="component" value="Unassembled WGS sequence"/>
</dbReference>
<dbReference type="PANTHER" id="PTHR12153">
    <property type="entry name" value="SELENOPROTEIN O"/>
    <property type="match status" value="1"/>
</dbReference>
<evidence type="ECO:0000256" key="2">
    <source>
        <dbReference type="ARBA" id="ARBA00009747"/>
    </source>
</evidence>
<comment type="caution">
    <text evidence="10">The sequence shown here is derived from an EMBL/GenBank/DDBJ whole genome shotgun (WGS) entry which is preliminary data.</text>
</comment>
<accession>A0ABQ9ESF3</accession>
<evidence type="ECO:0000313" key="10">
    <source>
        <dbReference type="EMBL" id="KAJ8307321.1"/>
    </source>
</evidence>
<keyword evidence="8" id="KW-0460">Magnesium</keyword>
<keyword evidence="4" id="KW-0548">Nucleotidyltransferase</keyword>
<comment type="similarity">
    <text evidence="2">Belongs to the SELO family.</text>
</comment>
<protein>
    <recommendedName>
        <fullName evidence="9">Selenoprotein O</fullName>
    </recommendedName>
</protein>
<dbReference type="EMBL" id="JARBDR010000793">
    <property type="protein sequence ID" value="KAJ8307321.1"/>
    <property type="molecule type" value="Genomic_DNA"/>
</dbReference>
<evidence type="ECO:0000256" key="4">
    <source>
        <dbReference type="ARBA" id="ARBA00022695"/>
    </source>
</evidence>
<keyword evidence="11" id="KW-1185">Reference proteome</keyword>
<evidence type="ECO:0000256" key="5">
    <source>
        <dbReference type="ARBA" id="ARBA00022723"/>
    </source>
</evidence>
<sequence>MMLRRLVVRSSLIQNGQTNQQLSFIGRCKRLVVNKGITLACCTAATLYRKFSNMATLETLKFDNLVLRSLPIDGEEENYRRKVSGACFSKVKPTPVKNPQLVAVSLPAMGLLDLPLSETEREDFAEYFSGNKLLPGSETAAHCYCGHQFGYFSGQLGDGAAIYLGEIINRKGERWEIQLKGAGLTPYSRQADGRKVLRSSIREFLCSEIFKPTDEDTGRTGPSVGRKDILEKMLQYTVKTFYPQIWESYSNDDKRMYVEFYKEVIRRTARLVADWQVLNTDNMSIIGLTIDYGPYGFMDKYDPDFICNSSDDGGRYTYVKQPTICKWNCEKLAEAIQDIVPLTDTKPHLDLFDEEFGKYYTEKMRKKFGLKKELPEDKELVESFLDTMHKTGADFTNCFRCLSRLPYPGSEEFVTAKAGLS</sequence>
<keyword evidence="7" id="KW-0067">ATP-binding</keyword>
<dbReference type="InterPro" id="IPR003846">
    <property type="entry name" value="SelO"/>
</dbReference>
<keyword evidence="6" id="KW-0547">Nucleotide-binding</keyword>
<name>A0ABQ9ESF3_TEGGR</name>
<organism evidence="10 11">
    <name type="scientific">Tegillarca granosa</name>
    <name type="common">Malaysian cockle</name>
    <name type="synonym">Anadara granosa</name>
    <dbReference type="NCBI Taxonomy" id="220873"/>
    <lineage>
        <taxon>Eukaryota</taxon>
        <taxon>Metazoa</taxon>
        <taxon>Spiralia</taxon>
        <taxon>Lophotrochozoa</taxon>
        <taxon>Mollusca</taxon>
        <taxon>Bivalvia</taxon>
        <taxon>Autobranchia</taxon>
        <taxon>Pteriomorphia</taxon>
        <taxon>Arcoida</taxon>
        <taxon>Arcoidea</taxon>
        <taxon>Arcidae</taxon>
        <taxon>Tegillarca</taxon>
    </lineage>
</organism>
<reference evidence="10 11" key="1">
    <citation type="submission" date="2022-12" db="EMBL/GenBank/DDBJ databases">
        <title>Chromosome-level genome of Tegillarca granosa.</title>
        <authorList>
            <person name="Kim J."/>
        </authorList>
    </citation>
    <scope>NUCLEOTIDE SEQUENCE [LARGE SCALE GENOMIC DNA]</scope>
    <source>
        <strain evidence="10">Teg-2019</strain>
        <tissue evidence="10">Adductor muscle</tissue>
    </source>
</reference>
<evidence type="ECO:0000256" key="8">
    <source>
        <dbReference type="ARBA" id="ARBA00022842"/>
    </source>
</evidence>
<dbReference type="Pfam" id="PF02696">
    <property type="entry name" value="SelO"/>
    <property type="match status" value="2"/>
</dbReference>
<evidence type="ECO:0000256" key="3">
    <source>
        <dbReference type="ARBA" id="ARBA00022679"/>
    </source>
</evidence>
<evidence type="ECO:0000256" key="9">
    <source>
        <dbReference type="ARBA" id="ARBA00031547"/>
    </source>
</evidence>
<evidence type="ECO:0000313" key="11">
    <source>
        <dbReference type="Proteomes" id="UP001217089"/>
    </source>
</evidence>
<comment type="cofactor">
    <cofactor evidence="1">
        <name>Mg(2+)</name>
        <dbReference type="ChEBI" id="CHEBI:18420"/>
    </cofactor>
</comment>
<dbReference type="PANTHER" id="PTHR12153:SF15">
    <property type="entry name" value="PROTEIN ADENYLYLTRANSFERASE SELO, MITOCHONDRIAL"/>
    <property type="match status" value="1"/>
</dbReference>